<protein>
    <submittedName>
        <fullName evidence="2">Uncharacterized protein</fullName>
    </submittedName>
</protein>
<proteinExistence type="predicted"/>
<dbReference type="EMBL" id="JACFXU010000014">
    <property type="protein sequence ID" value="MBA6413331.1"/>
    <property type="molecule type" value="Genomic_DNA"/>
</dbReference>
<keyword evidence="1" id="KW-0732">Signal</keyword>
<feature type="chain" id="PRO_5030829263" evidence="1">
    <location>
        <begin position="22"/>
        <end position="108"/>
    </location>
</feature>
<gene>
    <name evidence="2" type="ORF">H2508_09440</name>
</gene>
<comment type="caution">
    <text evidence="2">The sequence shown here is derived from an EMBL/GenBank/DDBJ whole genome shotgun (WGS) entry which is preliminary data.</text>
</comment>
<dbReference type="AlphaFoldDB" id="A0A7W2YJ96"/>
<dbReference type="RefSeq" id="WP_182172349.1">
    <property type="nucleotide sequence ID" value="NZ_JACFXU010000014.1"/>
</dbReference>
<evidence type="ECO:0000256" key="1">
    <source>
        <dbReference type="SAM" id="SignalP"/>
    </source>
</evidence>
<reference evidence="2 3" key="1">
    <citation type="submission" date="2020-07" db="EMBL/GenBank/DDBJ databases">
        <title>Halieaceae bacterium, F7430, whole genome shotgun sequencing project.</title>
        <authorList>
            <person name="Jiang S."/>
            <person name="Liu Z.W."/>
            <person name="Du Z.J."/>
        </authorList>
    </citation>
    <scope>NUCLEOTIDE SEQUENCE [LARGE SCALE GENOMIC DNA]</scope>
    <source>
        <strain evidence="2 3">F7430</strain>
    </source>
</reference>
<sequence>MIISKSRLALGLACVFFAAQAAALDRIVIITNTTDQHVEELYGSNDGTTSWQEDLLGDYTLAPGESIEVDFDDGTNYCIFDFLVVMRSGEQFKREDVNVCKVGELEIE</sequence>
<organism evidence="2 3">
    <name type="scientific">Sediminihaliea albiluteola</name>
    <dbReference type="NCBI Taxonomy" id="2758564"/>
    <lineage>
        <taxon>Bacteria</taxon>
        <taxon>Pseudomonadati</taxon>
        <taxon>Pseudomonadota</taxon>
        <taxon>Gammaproteobacteria</taxon>
        <taxon>Cellvibrionales</taxon>
        <taxon>Halieaceae</taxon>
        <taxon>Sediminihaliea</taxon>
    </lineage>
</organism>
<keyword evidence="3" id="KW-1185">Reference proteome</keyword>
<accession>A0A7W2YJ96</accession>
<name>A0A7W2YJ96_9GAMM</name>
<evidence type="ECO:0000313" key="2">
    <source>
        <dbReference type="EMBL" id="MBA6413331.1"/>
    </source>
</evidence>
<dbReference type="Proteomes" id="UP000539350">
    <property type="component" value="Unassembled WGS sequence"/>
</dbReference>
<evidence type="ECO:0000313" key="3">
    <source>
        <dbReference type="Proteomes" id="UP000539350"/>
    </source>
</evidence>
<feature type="signal peptide" evidence="1">
    <location>
        <begin position="1"/>
        <end position="21"/>
    </location>
</feature>